<dbReference type="PANTHER" id="PTHR24567">
    <property type="entry name" value="CRP FAMILY TRANSCRIPTIONAL REGULATORY PROTEIN"/>
    <property type="match status" value="1"/>
</dbReference>
<dbReference type="Proteomes" id="UP000266273">
    <property type="component" value="Unassembled WGS sequence"/>
</dbReference>
<evidence type="ECO:0000256" key="3">
    <source>
        <dbReference type="ARBA" id="ARBA00023163"/>
    </source>
</evidence>
<dbReference type="SMART" id="SM00100">
    <property type="entry name" value="cNMP"/>
    <property type="match status" value="1"/>
</dbReference>
<dbReference type="InterPro" id="IPR036390">
    <property type="entry name" value="WH_DNA-bd_sf"/>
</dbReference>
<keyword evidence="2" id="KW-0238">DNA-binding</keyword>
<keyword evidence="1" id="KW-0805">Transcription regulation</keyword>
<reference evidence="6 7" key="1">
    <citation type="submission" date="2018-08" db="EMBL/GenBank/DDBJ databases">
        <title>Genomic Encyclopedia of Archaeal and Bacterial Type Strains, Phase II (KMG-II): from individual species to whole genera.</title>
        <authorList>
            <person name="Goeker M."/>
        </authorList>
    </citation>
    <scope>NUCLEOTIDE SEQUENCE [LARGE SCALE GENOMIC DNA]</scope>
    <source>
        <strain evidence="6 7">DSM 5002</strain>
    </source>
</reference>
<keyword evidence="7" id="KW-1185">Reference proteome</keyword>
<proteinExistence type="predicted"/>
<evidence type="ECO:0000256" key="1">
    <source>
        <dbReference type="ARBA" id="ARBA00023015"/>
    </source>
</evidence>
<organism evidence="6 7">
    <name type="scientific">Dichotomicrobium thermohalophilum</name>
    <dbReference type="NCBI Taxonomy" id="933063"/>
    <lineage>
        <taxon>Bacteria</taxon>
        <taxon>Pseudomonadati</taxon>
        <taxon>Pseudomonadota</taxon>
        <taxon>Alphaproteobacteria</taxon>
        <taxon>Hyphomicrobiales</taxon>
        <taxon>Hyphomicrobiaceae</taxon>
        <taxon>Dichotomicrobium</taxon>
    </lineage>
</organism>
<accession>A0A397PGR2</accession>
<dbReference type="Pfam" id="PF00027">
    <property type="entry name" value="cNMP_binding"/>
    <property type="match status" value="1"/>
</dbReference>
<feature type="domain" description="Cyclic nucleotide-binding" evidence="4">
    <location>
        <begin position="6"/>
        <end position="112"/>
    </location>
</feature>
<evidence type="ECO:0000259" key="5">
    <source>
        <dbReference type="PROSITE" id="PS51063"/>
    </source>
</evidence>
<dbReference type="EMBL" id="QXDF01000002">
    <property type="protein sequence ID" value="RIA47673.1"/>
    <property type="molecule type" value="Genomic_DNA"/>
</dbReference>
<dbReference type="GO" id="GO:0003700">
    <property type="term" value="F:DNA-binding transcription factor activity"/>
    <property type="evidence" value="ECO:0007669"/>
    <property type="project" value="TreeGrafter"/>
</dbReference>
<dbReference type="InterPro" id="IPR036388">
    <property type="entry name" value="WH-like_DNA-bd_sf"/>
</dbReference>
<dbReference type="GO" id="GO:0003677">
    <property type="term" value="F:DNA binding"/>
    <property type="evidence" value="ECO:0007669"/>
    <property type="project" value="UniProtKB-KW"/>
</dbReference>
<dbReference type="AlphaFoldDB" id="A0A397PGR2"/>
<keyword evidence="3" id="KW-0804">Transcription</keyword>
<dbReference type="Gene3D" id="1.10.10.10">
    <property type="entry name" value="Winged helix-like DNA-binding domain superfamily/Winged helix DNA-binding domain"/>
    <property type="match status" value="1"/>
</dbReference>
<dbReference type="PROSITE" id="PS51063">
    <property type="entry name" value="HTH_CRP_2"/>
    <property type="match status" value="1"/>
</dbReference>
<dbReference type="Pfam" id="PF13545">
    <property type="entry name" value="HTH_Crp_2"/>
    <property type="match status" value="1"/>
</dbReference>
<feature type="domain" description="HTH crp-type" evidence="5">
    <location>
        <begin position="144"/>
        <end position="219"/>
    </location>
</feature>
<dbReference type="InterPro" id="IPR000595">
    <property type="entry name" value="cNMP-bd_dom"/>
</dbReference>
<dbReference type="PANTHER" id="PTHR24567:SF28">
    <property type="entry name" value="LISTERIOLYSIN REGULATORY PROTEIN"/>
    <property type="match status" value="1"/>
</dbReference>
<dbReference type="Gene3D" id="2.60.120.10">
    <property type="entry name" value="Jelly Rolls"/>
    <property type="match status" value="1"/>
</dbReference>
<dbReference type="PRINTS" id="PR00034">
    <property type="entry name" value="HTHCRP"/>
</dbReference>
<dbReference type="SUPFAM" id="SSF51206">
    <property type="entry name" value="cAMP-binding domain-like"/>
    <property type="match status" value="1"/>
</dbReference>
<dbReference type="CDD" id="cd00038">
    <property type="entry name" value="CAP_ED"/>
    <property type="match status" value="1"/>
</dbReference>
<dbReference type="SUPFAM" id="SSF46785">
    <property type="entry name" value="Winged helix' DNA-binding domain"/>
    <property type="match status" value="1"/>
</dbReference>
<evidence type="ECO:0000313" key="6">
    <source>
        <dbReference type="EMBL" id="RIA47673.1"/>
    </source>
</evidence>
<sequence length="229" mass="25225">MRRTPLWASLPEADQELILPKLELLKAGANETIAAQGEGAQSLFYLLTGTVRLVRLDQNGRRIVSGFGFGGNLSADRGDFLGLGFDDVFPYSIEAVTDAALWRFPRAELMALNEGNLDLKEQISGMASQEYHRTQTHLDTIMEGAVQAKLARFLLVLAERIGHADPGGTKVSLSMTRQDIADHLWHSIESISRAFTTLRDAELIGYQEDQPHLVVFNKTSLSSIALDAD</sequence>
<comment type="caution">
    <text evidence="6">The sequence shown here is derived from an EMBL/GenBank/DDBJ whole genome shotgun (WGS) entry which is preliminary data.</text>
</comment>
<dbReference type="GO" id="GO:0005829">
    <property type="term" value="C:cytosol"/>
    <property type="evidence" value="ECO:0007669"/>
    <property type="project" value="TreeGrafter"/>
</dbReference>
<dbReference type="SMART" id="SM00419">
    <property type="entry name" value="HTH_CRP"/>
    <property type="match status" value="1"/>
</dbReference>
<gene>
    <name evidence="6" type="ORF">BXY53_2236</name>
</gene>
<dbReference type="InterPro" id="IPR012318">
    <property type="entry name" value="HTH_CRP"/>
</dbReference>
<protein>
    <submittedName>
        <fullName evidence="6">CRP-like cAMP-binding protein</fullName>
    </submittedName>
</protein>
<evidence type="ECO:0000256" key="2">
    <source>
        <dbReference type="ARBA" id="ARBA00023125"/>
    </source>
</evidence>
<dbReference type="PROSITE" id="PS50042">
    <property type="entry name" value="CNMP_BINDING_3"/>
    <property type="match status" value="1"/>
</dbReference>
<evidence type="ECO:0000313" key="7">
    <source>
        <dbReference type="Proteomes" id="UP000266273"/>
    </source>
</evidence>
<evidence type="ECO:0000259" key="4">
    <source>
        <dbReference type="PROSITE" id="PS50042"/>
    </source>
</evidence>
<name>A0A397PGR2_9HYPH</name>
<dbReference type="InterPro" id="IPR018490">
    <property type="entry name" value="cNMP-bd_dom_sf"/>
</dbReference>
<dbReference type="InterPro" id="IPR014710">
    <property type="entry name" value="RmlC-like_jellyroll"/>
</dbReference>
<dbReference type="InterPro" id="IPR050397">
    <property type="entry name" value="Env_Response_Regulators"/>
</dbReference>